<dbReference type="Pfam" id="PF09479">
    <property type="entry name" value="Flg_new"/>
    <property type="match status" value="2"/>
</dbReference>
<dbReference type="Pfam" id="PF02368">
    <property type="entry name" value="Big_2"/>
    <property type="match status" value="1"/>
</dbReference>
<keyword evidence="2 8" id="KW-0732">Signal</keyword>
<dbReference type="PANTHER" id="PTHR45661">
    <property type="entry name" value="SURFACE ANTIGEN"/>
    <property type="match status" value="1"/>
</dbReference>
<evidence type="ECO:0000259" key="9">
    <source>
        <dbReference type="PROSITE" id="PS51272"/>
    </source>
</evidence>
<evidence type="ECO:0000313" key="10">
    <source>
        <dbReference type="EMBL" id="ATW26493.1"/>
    </source>
</evidence>
<evidence type="ECO:0000256" key="4">
    <source>
        <dbReference type="ARBA" id="ARBA00023001"/>
    </source>
</evidence>
<dbReference type="SUPFAM" id="SSF49373">
    <property type="entry name" value="Invasin/intimin cell-adhesion fragments"/>
    <property type="match status" value="1"/>
</dbReference>
<dbReference type="Pfam" id="PF03442">
    <property type="entry name" value="CBM_X2"/>
    <property type="match status" value="3"/>
</dbReference>
<evidence type="ECO:0000256" key="3">
    <source>
        <dbReference type="ARBA" id="ARBA00022737"/>
    </source>
</evidence>
<dbReference type="SUPFAM" id="SSF52058">
    <property type="entry name" value="L domain-like"/>
    <property type="match status" value="2"/>
</dbReference>
<dbReference type="NCBIfam" id="TIGR02543">
    <property type="entry name" value="List_Bact_rpt"/>
    <property type="match status" value="1"/>
</dbReference>
<dbReference type="InterPro" id="IPR003343">
    <property type="entry name" value="Big_2"/>
</dbReference>
<dbReference type="Gene3D" id="3.80.10.10">
    <property type="entry name" value="Ribonuclease Inhibitor"/>
    <property type="match status" value="3"/>
</dbReference>
<accession>A0A3G1KVE6</accession>
<dbReference type="InterPro" id="IPR032675">
    <property type="entry name" value="LRR_dom_sf"/>
</dbReference>
<dbReference type="InterPro" id="IPR042229">
    <property type="entry name" value="Listeria/Bacterioides_rpt_sf"/>
</dbReference>
<evidence type="ECO:0000256" key="8">
    <source>
        <dbReference type="SAM" id="SignalP"/>
    </source>
</evidence>
<dbReference type="KEGG" id="fwa:DCMF_18600"/>
<evidence type="ECO:0000256" key="7">
    <source>
        <dbReference type="SAM" id="MobiDB-lite"/>
    </source>
</evidence>
<dbReference type="GO" id="GO:0030245">
    <property type="term" value="P:cellulose catabolic process"/>
    <property type="evidence" value="ECO:0007669"/>
    <property type="project" value="UniProtKB-KW"/>
</dbReference>
<dbReference type="Proteomes" id="UP000323521">
    <property type="component" value="Chromosome"/>
</dbReference>
<dbReference type="InterPro" id="IPR014756">
    <property type="entry name" value="Ig_E-set"/>
</dbReference>
<dbReference type="Pfam" id="PF18998">
    <property type="entry name" value="Flg_new_2"/>
    <property type="match status" value="1"/>
</dbReference>
<evidence type="ECO:0000256" key="5">
    <source>
        <dbReference type="ARBA" id="ARBA00023277"/>
    </source>
</evidence>
<evidence type="ECO:0000256" key="1">
    <source>
        <dbReference type="ARBA" id="ARBA00004196"/>
    </source>
</evidence>
<name>A0A3G1KVE6_FORW1</name>
<dbReference type="InterPro" id="IPR005102">
    <property type="entry name" value="Carbo-bd_X2"/>
</dbReference>
<dbReference type="Gene3D" id="2.60.40.10">
    <property type="entry name" value="Immunoglobulins"/>
    <property type="match status" value="3"/>
</dbReference>
<dbReference type="InterPro" id="IPR001119">
    <property type="entry name" value="SLH_dom"/>
</dbReference>
<comment type="subcellular location">
    <subcellularLocation>
        <location evidence="1">Cell envelope</location>
    </subcellularLocation>
</comment>
<protein>
    <recommendedName>
        <fullName evidence="9">SLH domain-containing protein</fullName>
    </recommendedName>
</protein>
<reference evidence="10 11" key="1">
    <citation type="submission" date="2016-10" db="EMBL/GenBank/DDBJ databases">
        <title>Complete Genome Sequence of Peptococcaceae strain DCMF.</title>
        <authorList>
            <person name="Edwards R.J."/>
            <person name="Holland S.I."/>
            <person name="Deshpande N.P."/>
            <person name="Wong Y.K."/>
            <person name="Ertan H."/>
            <person name="Manefield M."/>
            <person name="Russell T.L."/>
            <person name="Lee M.J."/>
        </authorList>
    </citation>
    <scope>NUCLEOTIDE SEQUENCE [LARGE SCALE GENOMIC DNA]</scope>
    <source>
        <strain evidence="10 11">DCMF</strain>
    </source>
</reference>
<dbReference type="InterPro" id="IPR013783">
    <property type="entry name" value="Ig-like_fold"/>
</dbReference>
<sequence>MIKKLNRPFSSLLSVLLFLALILTLVPAAGQTAGETGTTGIWKWKVLDDGTLSITGCTAPSGDLTLPDSFMIGSSPVPVTRIENNAFKPSNPIFFPSAIKTFAMPDTVTSVGDSAFSGCSKLTSVTLSQNLRNIEASAFYNCGSLTEVIIPDSVESIGSAAFSNCGSLVSVTLPKNAAFTAIPEKLFSGDGKLKTTNMASLTHLESIGSQAFFDSGIESMTIPNSVTSIGDRAFEACRALESVTLPENAAFTAIPDHLFGECEALQSLMIPESVTSIGADALNGCYALAAITVDEDNTVFSSKDGVLYNADKTTLVCHPAGRSGGLDIPDSVTEIGDYAFLDSAHLTDVMIPDGVRIIGEGAFFNCINTVFEEPVIPDSVTSIGAYAFESCCRLGEITIPEGIAAIGAYTFYGCTDLSEIALPESLTSIGEGAFMACDGLGDVTIPEEVTSLGANAFSFCTGLGDVIIPAKVTSIGANAFWFCTGLRKAVILGSGTSFGSDVFKDTALSVSGIYGFAGSTAQTFASANSFTFHLLYTVSFDSGSGSVVDDVYAAEGEKIAEPTDPTRSDYNFGGWYKDAAYTDDWDFGNDTVSGDMTLHARWVPVPSSATIDPTTGSFDKNPANQANVQTTITWNDAGSVTDVKAGANSIGAGNYSVSGVSGNTLSINKGYLATQSTGILVLTVEFDAGDAATLTIEISDTTPEPVDSATIDPTTGSFDKNPANQANVQTTITWNDAGSVTDVKAGANSIGLGNYSVSVNTLSIEKGYLATQSTDSLVLTVEFDIGDPATLTVAIRDTTPPSISPSERNFDLSSPADMDTVITWNSAQSVTEVVYGSDTLTTPGDYTVTGSALTIKADYLSAQGFSEGDAAEFEIGFDTGDTAVLTVYVVNSYVPSSNADLSDLTVDGSTVSGFDPDVTSYEVELPYGTQPGSAAATVSATADPYATVDITQAVTLPGSATVEVTAEDNITTKTYTIDFTLEAAPNIPVTGITVAGTGGATSVEVGDTLQMLVTIVPNNATNQDVAWSIANGSGADISVSGVLEANAAGAVTVRATAQDGSGVYGEKEITITSSAPGTHSITVQNDGNGTGSANPASAAQGTTIALNAAANSGYHFKEWQVISPASLTITGNTFTMPDEAVTVRAIFEADAVTNYTVTFTSSGSVYATKTVQAGASIGTADWPTDPARSGYSFGGWYTGENGTGSAFTSATAVTATITVYAKWTANSSGPSGGGGGSSTPSAQNAHAEVSVDGTTSITVPVNIDAGSNSAAVNLGGEQGDPIAGGGALSITIPAIPDVNSYTLGIPADYLSSTGGEGTLTFHTDAGSMTLPSNMLTGVSGAGGNKAEITISEGDKSGLPDDVKAAVGDRPLIQLAVIIDGNQTEWNNPDAPVMVSIPYTPTAAELANPESIVVWYITGSGDPVSVPNGHYDPVTGTVTFTTTHFSYYAVGYNKVGFNDVAATAWYHKAVGFIAARGITGGTGSSNYNPDAKLKRGDFLVLLMKSYDIAPDANPAENFSDAGDTYYTGYLAAAKRLGISGGVGNNRYVPEREISRQEMFTLLYNALKVINQLPQGDSGKPLSGFSDAGQIESWAMDAMTLLVGTGAIGGNAGKLTPTSTTTRAEMAQVLYNLLLKK</sequence>
<dbReference type="Gene3D" id="2.60.40.1080">
    <property type="match status" value="1"/>
</dbReference>
<dbReference type="InterPro" id="IPR008964">
    <property type="entry name" value="Invasin/intimin_cell_adhesion"/>
</dbReference>
<dbReference type="Gene3D" id="2.60.40.4270">
    <property type="entry name" value="Listeria-Bacteroides repeat domain"/>
    <property type="match status" value="2"/>
</dbReference>
<dbReference type="SUPFAM" id="SSF81296">
    <property type="entry name" value="E set domains"/>
    <property type="match status" value="3"/>
</dbReference>
<dbReference type="OrthoDB" id="3171015at2"/>
<dbReference type="Pfam" id="PF00395">
    <property type="entry name" value="SLH"/>
    <property type="match status" value="3"/>
</dbReference>
<keyword evidence="5" id="KW-0119">Carbohydrate metabolism</keyword>
<keyword evidence="11" id="KW-1185">Reference proteome</keyword>
<feature type="signal peptide" evidence="8">
    <location>
        <begin position="1"/>
        <end position="28"/>
    </location>
</feature>
<feature type="domain" description="SLH" evidence="9">
    <location>
        <begin position="1516"/>
        <end position="1575"/>
    </location>
</feature>
<keyword evidence="6" id="KW-0624">Polysaccharide degradation</keyword>
<organism evidence="10 11">
    <name type="scientific">Formimonas warabiya</name>
    <dbReference type="NCBI Taxonomy" id="1761012"/>
    <lineage>
        <taxon>Bacteria</taxon>
        <taxon>Bacillati</taxon>
        <taxon>Bacillota</taxon>
        <taxon>Clostridia</taxon>
        <taxon>Eubacteriales</taxon>
        <taxon>Peptococcaceae</taxon>
        <taxon>Candidatus Formimonas</taxon>
    </lineage>
</organism>
<feature type="domain" description="SLH" evidence="9">
    <location>
        <begin position="1452"/>
        <end position="1515"/>
    </location>
</feature>
<proteinExistence type="predicted"/>
<dbReference type="EMBL" id="CP017634">
    <property type="protein sequence ID" value="ATW26493.1"/>
    <property type="molecule type" value="Genomic_DNA"/>
</dbReference>
<dbReference type="PANTHER" id="PTHR45661:SF3">
    <property type="entry name" value="IG-LIKE DOMAIN-CONTAINING PROTEIN"/>
    <property type="match status" value="1"/>
</dbReference>
<feature type="chain" id="PRO_5039003919" description="SLH domain-containing protein" evidence="8">
    <location>
        <begin position="29"/>
        <end position="1635"/>
    </location>
</feature>
<feature type="domain" description="SLH" evidence="9">
    <location>
        <begin position="1580"/>
        <end position="1635"/>
    </location>
</feature>
<gene>
    <name evidence="10" type="ORF">DCMF_18600</name>
</gene>
<dbReference type="GO" id="GO:0030313">
    <property type="term" value="C:cell envelope"/>
    <property type="evidence" value="ECO:0007669"/>
    <property type="project" value="UniProtKB-SubCell"/>
</dbReference>
<evidence type="ECO:0000256" key="2">
    <source>
        <dbReference type="ARBA" id="ARBA00022729"/>
    </source>
</evidence>
<feature type="region of interest" description="Disordered" evidence="7">
    <location>
        <begin position="1228"/>
        <end position="1248"/>
    </location>
</feature>
<evidence type="ECO:0000313" key="11">
    <source>
        <dbReference type="Proteomes" id="UP000323521"/>
    </source>
</evidence>
<dbReference type="Pfam" id="PF13306">
    <property type="entry name" value="LRR_5"/>
    <property type="match status" value="2"/>
</dbReference>
<keyword evidence="3" id="KW-0677">Repeat</keyword>
<dbReference type="InterPro" id="IPR044060">
    <property type="entry name" value="Bacterial_rp_domain"/>
</dbReference>
<dbReference type="PROSITE" id="PS51272">
    <property type="entry name" value="SLH"/>
    <property type="match status" value="3"/>
</dbReference>
<evidence type="ECO:0000256" key="6">
    <source>
        <dbReference type="ARBA" id="ARBA00023326"/>
    </source>
</evidence>
<keyword evidence="4" id="KW-0136">Cellulose degradation</keyword>
<dbReference type="InterPro" id="IPR013378">
    <property type="entry name" value="InlB-like_B-rpt"/>
</dbReference>
<dbReference type="InterPro" id="IPR053139">
    <property type="entry name" value="Surface_bspA-like"/>
</dbReference>
<dbReference type="SMART" id="SM00635">
    <property type="entry name" value="BID_2"/>
    <property type="match status" value="1"/>
</dbReference>
<dbReference type="InterPro" id="IPR026906">
    <property type="entry name" value="LRR_5"/>
</dbReference>